<dbReference type="RefSeq" id="WP_338505071.1">
    <property type="nucleotide sequence ID" value="NZ_CP145607.1"/>
</dbReference>
<proteinExistence type="predicted"/>
<dbReference type="Gene3D" id="2.40.160.10">
    <property type="entry name" value="Porin"/>
    <property type="match status" value="1"/>
</dbReference>
<reference evidence="2 3" key="1">
    <citation type="submission" date="2024-02" db="EMBL/GenBank/DDBJ databases">
        <title>Full genome sequence of Sphingomonas kaistensis.</title>
        <authorList>
            <person name="Poletto B.L."/>
            <person name="Silva G."/>
            <person name="Galante D."/>
            <person name="Campos K.R."/>
            <person name="Santos M.B.N."/>
            <person name="Sacchi C.T."/>
        </authorList>
    </citation>
    <scope>NUCLEOTIDE SEQUENCE [LARGE SCALE GENOMIC DNA]</scope>
    <source>
        <strain evidence="2 3">MA4R</strain>
    </source>
</reference>
<evidence type="ECO:0000313" key="3">
    <source>
        <dbReference type="Proteomes" id="UP001382935"/>
    </source>
</evidence>
<name>A0ABZ2G631_9SPHN</name>
<gene>
    <name evidence="2" type="ORF">V6R86_13185</name>
</gene>
<sequence>MKTLSKTLLAGTALSLALGVATPAYAAGDTSAALLLRLKEKGILSDEEYNELMAGLKTEAAAATSVTPTSGAPGEPQAAAAAALDDKKLVRVMDGGGVGLNVGGVNLKVSGSVNAFYTHENADTPGARTTVVGGLASVGSNTSAVRNGLLPGFLKFDLTTNQAGWDVGAHFGMYPGINSVSGVGGANSAGSPQALSTAGIDFRQTYITVGRPEVGEFKLGRDIGLFASGAILNDITLLAVGTPGNNPAPSNTSLGRIGVGYIYTDFQPQITYTSPKFGGLQVSAGMFQPLQTLGSTAFETNGAPGFQGKVTYDAKVGDVGASLWVSGLSQKHRNGALGTYTGRAVDAGAKLSFGPAALTGYYYTGKGVGTTALFLFATDGAGNRRKSDGYYLQGTVGLGKFTAGASYGRSNLDLTGAERANRDRRTTTGLYSPLLVDHNSSYVGQLRYGLTGWVTLIGEYTRTTSVATGGNQAESDAISLGSIIFF</sequence>
<keyword evidence="3" id="KW-1185">Reference proteome</keyword>
<evidence type="ECO:0000313" key="2">
    <source>
        <dbReference type="EMBL" id="WWM71598.1"/>
    </source>
</evidence>
<feature type="signal peptide" evidence="1">
    <location>
        <begin position="1"/>
        <end position="26"/>
    </location>
</feature>
<dbReference type="InterPro" id="IPR023614">
    <property type="entry name" value="Porin_dom_sf"/>
</dbReference>
<feature type="chain" id="PRO_5046370804" evidence="1">
    <location>
        <begin position="27"/>
        <end position="486"/>
    </location>
</feature>
<protein>
    <submittedName>
        <fullName evidence="2">Porin</fullName>
    </submittedName>
</protein>
<evidence type="ECO:0000256" key="1">
    <source>
        <dbReference type="SAM" id="SignalP"/>
    </source>
</evidence>
<dbReference type="SUPFAM" id="SSF56935">
    <property type="entry name" value="Porins"/>
    <property type="match status" value="1"/>
</dbReference>
<dbReference type="EMBL" id="CP145607">
    <property type="protein sequence ID" value="WWM71598.1"/>
    <property type="molecule type" value="Genomic_DNA"/>
</dbReference>
<dbReference type="Proteomes" id="UP001382935">
    <property type="component" value="Chromosome"/>
</dbReference>
<accession>A0ABZ2G631</accession>
<organism evidence="2 3">
    <name type="scientific">Sphingomonas kaistensis</name>
    <dbReference type="NCBI Taxonomy" id="298708"/>
    <lineage>
        <taxon>Bacteria</taxon>
        <taxon>Pseudomonadati</taxon>
        <taxon>Pseudomonadota</taxon>
        <taxon>Alphaproteobacteria</taxon>
        <taxon>Sphingomonadales</taxon>
        <taxon>Sphingomonadaceae</taxon>
        <taxon>Sphingomonas</taxon>
    </lineage>
</organism>
<keyword evidence="1" id="KW-0732">Signal</keyword>